<reference evidence="3" key="1">
    <citation type="submission" date="2017-09" db="EMBL/GenBank/DDBJ databases">
        <title>Genome evolution observed in wild isolates of Caulobacter crescentus.</title>
        <authorList>
            <person name="Ely B."/>
            <person name="Wilson K."/>
            <person name="Scott D."/>
        </authorList>
    </citation>
    <scope>NUCLEOTIDE SEQUENCE [LARGE SCALE GENOMIC DNA]</scope>
    <source>
        <strain evidence="3">CB13b1a</strain>
    </source>
</reference>
<gene>
    <name evidence="2" type="ORF">CA606_11605</name>
</gene>
<evidence type="ECO:0000313" key="2">
    <source>
        <dbReference type="EMBL" id="ATC32924.1"/>
    </source>
</evidence>
<protein>
    <submittedName>
        <fullName evidence="2">Uncharacterized protein</fullName>
    </submittedName>
</protein>
<organism evidence="2 3">
    <name type="scientific">Caulobacter vibrioides</name>
    <name type="common">Caulobacter crescentus</name>
    <dbReference type="NCBI Taxonomy" id="155892"/>
    <lineage>
        <taxon>Bacteria</taxon>
        <taxon>Pseudomonadati</taxon>
        <taxon>Pseudomonadota</taxon>
        <taxon>Alphaproteobacteria</taxon>
        <taxon>Caulobacterales</taxon>
        <taxon>Caulobacteraceae</taxon>
        <taxon>Caulobacter</taxon>
    </lineage>
</organism>
<feature type="region of interest" description="Disordered" evidence="1">
    <location>
        <begin position="1"/>
        <end position="65"/>
    </location>
</feature>
<dbReference type="Proteomes" id="UP000217311">
    <property type="component" value="Chromosome"/>
</dbReference>
<proteinExistence type="predicted"/>
<dbReference type="AlphaFoldDB" id="A0A290MZ74"/>
<evidence type="ECO:0000313" key="3">
    <source>
        <dbReference type="Proteomes" id="UP000217311"/>
    </source>
</evidence>
<sequence>MEGPAEPATPLSDQYPLLPPTTGWNPATRGPLHPRSRVPLPRWGRRERPLPARPLKRRRHDRPGGLLVAADLVDHQL</sequence>
<name>A0A290MZ74_CAUVI</name>
<evidence type="ECO:0000256" key="1">
    <source>
        <dbReference type="SAM" id="MobiDB-lite"/>
    </source>
</evidence>
<accession>A0A290MZ74</accession>
<dbReference type="EMBL" id="CP023315">
    <property type="protein sequence ID" value="ATC32924.1"/>
    <property type="molecule type" value="Genomic_DNA"/>
</dbReference>